<evidence type="ECO:0000256" key="1">
    <source>
        <dbReference type="SAM" id="Phobius"/>
    </source>
</evidence>
<name>A0A4R6S083_9MICO</name>
<feature type="transmembrane region" description="Helical" evidence="1">
    <location>
        <begin position="106"/>
        <end position="128"/>
    </location>
</feature>
<gene>
    <name evidence="2" type="ORF">EDF62_1553</name>
</gene>
<comment type="caution">
    <text evidence="2">The sequence shown here is derived from an EMBL/GenBank/DDBJ whole genome shotgun (WGS) entry which is preliminary data.</text>
</comment>
<feature type="transmembrane region" description="Helical" evidence="1">
    <location>
        <begin position="74"/>
        <end position="94"/>
    </location>
</feature>
<organism evidence="2 3">
    <name type="scientific">Leucobacter luti</name>
    <dbReference type="NCBI Taxonomy" id="340320"/>
    <lineage>
        <taxon>Bacteria</taxon>
        <taxon>Bacillati</taxon>
        <taxon>Actinomycetota</taxon>
        <taxon>Actinomycetes</taxon>
        <taxon>Micrococcales</taxon>
        <taxon>Microbacteriaceae</taxon>
        <taxon>Leucobacter</taxon>
    </lineage>
</organism>
<keyword evidence="3" id="KW-1185">Reference proteome</keyword>
<proteinExistence type="predicted"/>
<keyword evidence="1" id="KW-0812">Transmembrane</keyword>
<protein>
    <submittedName>
        <fullName evidence="2">Uncharacterized protein</fullName>
    </submittedName>
</protein>
<dbReference type="Proteomes" id="UP000295601">
    <property type="component" value="Unassembled WGS sequence"/>
</dbReference>
<dbReference type="EMBL" id="SNYA01000004">
    <property type="protein sequence ID" value="TDP92347.1"/>
    <property type="molecule type" value="Genomic_DNA"/>
</dbReference>
<sequence length="144" mass="15229">MRHSLAAPRALLISSVCAGLSIHTAFLFAALRGADASALTWPFAVLGSVAVLAGIWMGAVGWTKQAAPLRWRALAPRSFALTTLLSAGFGAWFFALADLRAHNVEIWAGTSAAFGYWLVLAAVTPPLTNQILGLPTARERVDVT</sequence>
<dbReference type="RefSeq" id="WP_133616584.1">
    <property type="nucleotide sequence ID" value="NZ_SNYA01000004.1"/>
</dbReference>
<accession>A0A4R6S083</accession>
<keyword evidence="1" id="KW-1133">Transmembrane helix</keyword>
<reference evidence="2 3" key="1">
    <citation type="submission" date="2019-03" db="EMBL/GenBank/DDBJ databases">
        <title>Genomic analyses of the natural microbiome of Caenorhabditis elegans.</title>
        <authorList>
            <person name="Samuel B."/>
        </authorList>
    </citation>
    <scope>NUCLEOTIDE SEQUENCE [LARGE SCALE GENOMIC DNA]</scope>
    <source>
        <strain evidence="2 3">JUb18</strain>
    </source>
</reference>
<dbReference type="AlphaFoldDB" id="A0A4R6S083"/>
<evidence type="ECO:0000313" key="3">
    <source>
        <dbReference type="Proteomes" id="UP000295601"/>
    </source>
</evidence>
<feature type="transmembrane region" description="Helical" evidence="1">
    <location>
        <begin position="39"/>
        <end position="62"/>
    </location>
</feature>
<keyword evidence="1" id="KW-0472">Membrane</keyword>
<evidence type="ECO:0000313" key="2">
    <source>
        <dbReference type="EMBL" id="TDP92347.1"/>
    </source>
</evidence>